<dbReference type="AlphaFoldDB" id="A0A0D0DEH3"/>
<organism evidence="2 3">
    <name type="scientific">Paxillus rubicundulus Ve08.2h10</name>
    <dbReference type="NCBI Taxonomy" id="930991"/>
    <lineage>
        <taxon>Eukaryota</taxon>
        <taxon>Fungi</taxon>
        <taxon>Dikarya</taxon>
        <taxon>Basidiomycota</taxon>
        <taxon>Agaricomycotina</taxon>
        <taxon>Agaricomycetes</taxon>
        <taxon>Agaricomycetidae</taxon>
        <taxon>Boletales</taxon>
        <taxon>Paxilineae</taxon>
        <taxon>Paxillaceae</taxon>
        <taxon>Paxillus</taxon>
    </lineage>
</organism>
<reference evidence="3" key="2">
    <citation type="submission" date="2015-01" db="EMBL/GenBank/DDBJ databases">
        <title>Evolutionary Origins and Diversification of the Mycorrhizal Mutualists.</title>
        <authorList>
            <consortium name="DOE Joint Genome Institute"/>
            <consortium name="Mycorrhizal Genomics Consortium"/>
            <person name="Kohler A."/>
            <person name="Kuo A."/>
            <person name="Nagy L.G."/>
            <person name="Floudas D."/>
            <person name="Copeland A."/>
            <person name="Barry K.W."/>
            <person name="Cichocki N."/>
            <person name="Veneault-Fourrey C."/>
            <person name="LaButti K."/>
            <person name="Lindquist E.A."/>
            <person name="Lipzen A."/>
            <person name="Lundell T."/>
            <person name="Morin E."/>
            <person name="Murat C."/>
            <person name="Riley R."/>
            <person name="Ohm R."/>
            <person name="Sun H."/>
            <person name="Tunlid A."/>
            <person name="Henrissat B."/>
            <person name="Grigoriev I.V."/>
            <person name="Hibbett D.S."/>
            <person name="Martin F."/>
        </authorList>
    </citation>
    <scope>NUCLEOTIDE SEQUENCE [LARGE SCALE GENOMIC DNA]</scope>
    <source>
        <strain evidence="3">Ve08.2h10</strain>
    </source>
</reference>
<reference evidence="2 3" key="1">
    <citation type="submission" date="2014-04" db="EMBL/GenBank/DDBJ databases">
        <authorList>
            <consortium name="DOE Joint Genome Institute"/>
            <person name="Kuo A."/>
            <person name="Kohler A."/>
            <person name="Jargeat P."/>
            <person name="Nagy L.G."/>
            <person name="Floudas D."/>
            <person name="Copeland A."/>
            <person name="Barry K.W."/>
            <person name="Cichocki N."/>
            <person name="Veneault-Fourrey C."/>
            <person name="LaButti K."/>
            <person name="Lindquist E.A."/>
            <person name="Lipzen A."/>
            <person name="Lundell T."/>
            <person name="Morin E."/>
            <person name="Murat C."/>
            <person name="Sun H."/>
            <person name="Tunlid A."/>
            <person name="Henrissat B."/>
            <person name="Grigoriev I.V."/>
            <person name="Hibbett D.S."/>
            <person name="Martin F."/>
            <person name="Nordberg H.P."/>
            <person name="Cantor M.N."/>
            <person name="Hua S.X."/>
        </authorList>
    </citation>
    <scope>NUCLEOTIDE SEQUENCE [LARGE SCALE GENOMIC DNA]</scope>
    <source>
        <strain evidence="2 3">Ve08.2h10</strain>
    </source>
</reference>
<keyword evidence="1" id="KW-0472">Membrane</keyword>
<keyword evidence="1" id="KW-1133">Transmembrane helix</keyword>
<protein>
    <submittedName>
        <fullName evidence="2">Unplaced genomic scaffold scaffold_1494, whole genome shotgun sequence</fullName>
    </submittedName>
</protein>
<dbReference type="HOGENOM" id="CLU_3014812_0_0_1"/>
<dbReference type="EMBL" id="KN826316">
    <property type="protein sequence ID" value="KIK79304.1"/>
    <property type="molecule type" value="Genomic_DNA"/>
</dbReference>
<proteinExistence type="predicted"/>
<dbReference type="Proteomes" id="UP000054538">
    <property type="component" value="Unassembled WGS sequence"/>
</dbReference>
<evidence type="ECO:0000313" key="3">
    <source>
        <dbReference type="Proteomes" id="UP000054538"/>
    </source>
</evidence>
<evidence type="ECO:0000256" key="1">
    <source>
        <dbReference type="SAM" id="Phobius"/>
    </source>
</evidence>
<keyword evidence="3" id="KW-1185">Reference proteome</keyword>
<evidence type="ECO:0000313" key="2">
    <source>
        <dbReference type="EMBL" id="KIK79304.1"/>
    </source>
</evidence>
<dbReference type="InParanoid" id="A0A0D0DEH3"/>
<name>A0A0D0DEH3_9AGAM</name>
<sequence>MAASCCGHRALCRALLHALNAVIRFAAATVTACCVSKLLKYARKKRKLNLVDIVSS</sequence>
<accession>A0A0D0DEH3</accession>
<feature type="transmembrane region" description="Helical" evidence="1">
    <location>
        <begin position="21"/>
        <end position="39"/>
    </location>
</feature>
<keyword evidence="1" id="KW-0812">Transmembrane</keyword>
<gene>
    <name evidence="2" type="ORF">PAXRUDRAFT_834178</name>
</gene>